<dbReference type="CDD" id="cd00266">
    <property type="entry name" value="MADS_SRF_like"/>
    <property type="match status" value="1"/>
</dbReference>
<evidence type="ECO:0000256" key="1">
    <source>
        <dbReference type="ARBA" id="ARBA00004123"/>
    </source>
</evidence>
<feature type="compositionally biased region" description="Basic and acidic residues" evidence="7">
    <location>
        <begin position="114"/>
        <end position="126"/>
    </location>
</feature>
<dbReference type="GO" id="GO:0046983">
    <property type="term" value="F:protein dimerization activity"/>
    <property type="evidence" value="ECO:0007669"/>
    <property type="project" value="InterPro"/>
</dbReference>
<dbReference type="GO" id="GO:0060379">
    <property type="term" value="P:cardiac muscle cell myoblast differentiation"/>
    <property type="evidence" value="ECO:0007669"/>
    <property type="project" value="UniProtKB-ARBA"/>
</dbReference>
<keyword evidence="5" id="KW-0539">Nucleus</keyword>
<reference evidence="9" key="2">
    <citation type="submission" date="2025-08" db="UniProtKB">
        <authorList>
            <consortium name="Ensembl"/>
        </authorList>
    </citation>
    <scope>IDENTIFICATION</scope>
</reference>
<dbReference type="InterPro" id="IPR036879">
    <property type="entry name" value="TF_MADSbox_sf"/>
</dbReference>
<evidence type="ECO:0000256" key="2">
    <source>
        <dbReference type="ARBA" id="ARBA00023015"/>
    </source>
</evidence>
<dbReference type="GO" id="GO:0010736">
    <property type="term" value="F:serum response element binding"/>
    <property type="evidence" value="ECO:0007669"/>
    <property type="project" value="UniProtKB-ARBA"/>
</dbReference>
<dbReference type="InterPro" id="IPR002100">
    <property type="entry name" value="TF_MADSbox"/>
</dbReference>
<dbReference type="SUPFAM" id="SSF55455">
    <property type="entry name" value="SRF-like"/>
    <property type="match status" value="1"/>
</dbReference>
<name>A0A8C4THB1_ERPCA</name>
<feature type="compositionally biased region" description="Acidic residues" evidence="7">
    <location>
        <begin position="99"/>
        <end position="109"/>
    </location>
</feature>
<dbReference type="FunFam" id="3.40.1810.10:FF:000002">
    <property type="entry name" value="Serum response factor b"/>
    <property type="match status" value="1"/>
</dbReference>
<comment type="subcellular location">
    <subcellularLocation>
        <location evidence="1">Nucleus</location>
    </subcellularLocation>
</comment>
<protein>
    <recommendedName>
        <fullName evidence="6">Serum response factor</fullName>
    </recommendedName>
</protein>
<feature type="region of interest" description="Disordered" evidence="7">
    <location>
        <begin position="288"/>
        <end position="311"/>
    </location>
</feature>
<feature type="domain" description="MADS-box" evidence="8">
    <location>
        <begin position="159"/>
        <end position="219"/>
    </location>
</feature>
<evidence type="ECO:0000313" key="9">
    <source>
        <dbReference type="Ensembl" id="ENSECRP00000030632.1"/>
    </source>
</evidence>
<dbReference type="PANTHER" id="PTHR48019">
    <property type="entry name" value="SERUM RESPONSE FACTOR HOMOLOG"/>
    <property type="match status" value="1"/>
</dbReference>
<keyword evidence="3" id="KW-0238">DNA-binding</keyword>
<accession>A0A8C4THB1</accession>
<dbReference type="GO" id="GO:0045944">
    <property type="term" value="P:positive regulation of transcription by RNA polymerase II"/>
    <property type="evidence" value="ECO:0007669"/>
    <property type="project" value="InterPro"/>
</dbReference>
<dbReference type="Proteomes" id="UP000694620">
    <property type="component" value="Chromosome 15"/>
</dbReference>
<keyword evidence="10" id="KW-1185">Reference proteome</keyword>
<dbReference type="GO" id="GO:1902895">
    <property type="term" value="P:positive regulation of miRNA transcription"/>
    <property type="evidence" value="ECO:0007669"/>
    <property type="project" value="UniProtKB-ARBA"/>
</dbReference>
<feature type="compositionally biased region" description="Gly residues" evidence="7">
    <location>
        <begin position="53"/>
        <end position="71"/>
    </location>
</feature>
<evidence type="ECO:0000256" key="3">
    <source>
        <dbReference type="ARBA" id="ARBA00023125"/>
    </source>
</evidence>
<evidence type="ECO:0000313" key="10">
    <source>
        <dbReference type="Proteomes" id="UP000694620"/>
    </source>
</evidence>
<evidence type="ECO:0000256" key="7">
    <source>
        <dbReference type="SAM" id="MobiDB-lite"/>
    </source>
</evidence>
<keyword evidence="4" id="KW-0804">Transcription</keyword>
<gene>
    <name evidence="9" type="primary">SRF</name>
    <name evidence="9" type="synonym">LOC114665999</name>
</gene>
<evidence type="ECO:0000259" key="8">
    <source>
        <dbReference type="PROSITE" id="PS50066"/>
    </source>
</evidence>
<dbReference type="PRINTS" id="PR00404">
    <property type="entry name" value="MADSDOMAIN"/>
</dbReference>
<dbReference type="GO" id="GO:0042060">
    <property type="term" value="P:wound healing"/>
    <property type="evidence" value="ECO:0007669"/>
    <property type="project" value="UniProtKB-ARBA"/>
</dbReference>
<proteinExistence type="predicted"/>
<dbReference type="GO" id="GO:0000981">
    <property type="term" value="F:DNA-binding transcription factor activity, RNA polymerase II-specific"/>
    <property type="evidence" value="ECO:0007669"/>
    <property type="project" value="InterPro"/>
</dbReference>
<dbReference type="GO" id="GO:0005634">
    <property type="term" value="C:nucleus"/>
    <property type="evidence" value="ECO:0007669"/>
    <property type="project" value="UniProtKB-SubCell"/>
</dbReference>
<sequence length="516" mass="52444">MLPSQVGSAPAGNGSGSARGSAALHGVVGHGVSTGLTRSTLVGVSGSGTGMLGGSGASGVSRGGTRPGNGAGLTVLPGTVGGHGADRESSAPVYSGSDADSDSGDDDEPMMPGDARKGMKREREDLEAGLGGQESGLPAGNYGGVSGGVAGAKPGKKTRGRVKIKMEFIDNKLRRYTTFSKRKTGIMKKAYELSTLTGTQVLLLVASETGHVYTFATRKLQPMITSETGKALIQTCLNSPDSPPRSDPTTDQRMSATGFEETDLTYQVSETDSCGETKETLKPAFTVASLPGTSTSNPTAPTTSTTMQVSSGPSFPITNYLAPVSASSTNSITSANGTVLKAAGTASSIMQIPSSFTFMSGGAMAPQLQTIQVHPSTQHSSTSSESGPEISQASTCSTVTLPATIVTSSVPTSVAGHMMYPSPHAVMYASTPTLADGSLAVLNAFSQTPSGIQVSHGQVQEQGGVPQVFLTAPPGTVQIPVQLHPMVIGQQSTSGGSNLTELQVVNLEATHNSKSE</sequence>
<feature type="region of interest" description="Disordered" evidence="7">
    <location>
        <begin position="1"/>
        <end position="22"/>
    </location>
</feature>
<feature type="region of interest" description="Disordered" evidence="7">
    <location>
        <begin position="53"/>
        <end position="139"/>
    </location>
</feature>
<organism evidence="9 10">
    <name type="scientific">Erpetoichthys calabaricus</name>
    <name type="common">Rope fish</name>
    <name type="synonym">Calamoichthys calabaricus</name>
    <dbReference type="NCBI Taxonomy" id="27687"/>
    <lineage>
        <taxon>Eukaryota</taxon>
        <taxon>Metazoa</taxon>
        <taxon>Chordata</taxon>
        <taxon>Craniata</taxon>
        <taxon>Vertebrata</taxon>
        <taxon>Euteleostomi</taxon>
        <taxon>Actinopterygii</taxon>
        <taxon>Polypteriformes</taxon>
        <taxon>Polypteridae</taxon>
        <taxon>Erpetoichthys</taxon>
    </lineage>
</organism>
<dbReference type="PROSITE" id="PS50066">
    <property type="entry name" value="MADS_BOX_2"/>
    <property type="match status" value="1"/>
</dbReference>
<dbReference type="PROSITE" id="PS00350">
    <property type="entry name" value="MADS_BOX_1"/>
    <property type="match status" value="1"/>
</dbReference>
<dbReference type="SMART" id="SM00432">
    <property type="entry name" value="MADS"/>
    <property type="match status" value="1"/>
</dbReference>
<dbReference type="GeneTree" id="ENSGT00400000022158"/>
<dbReference type="Ensembl" id="ENSECRT00000031276.1">
    <property type="protein sequence ID" value="ENSECRP00000030632.1"/>
    <property type="gene ID" value="ENSECRG00000020770.1"/>
</dbReference>
<feature type="compositionally biased region" description="Low complexity" evidence="7">
    <location>
        <begin position="7"/>
        <end position="22"/>
    </location>
</feature>
<dbReference type="InterPro" id="IPR050142">
    <property type="entry name" value="MADS-box/MEF2_TF"/>
</dbReference>
<feature type="compositionally biased region" description="Low complexity" evidence="7">
    <location>
        <begin position="291"/>
        <end position="306"/>
    </location>
</feature>
<dbReference type="InterPro" id="IPR033897">
    <property type="entry name" value="SRF-like_MADS-box"/>
</dbReference>
<dbReference type="Pfam" id="PF00319">
    <property type="entry name" value="SRF-TF"/>
    <property type="match status" value="1"/>
</dbReference>
<reference evidence="9" key="3">
    <citation type="submission" date="2025-09" db="UniProtKB">
        <authorList>
            <consortium name="Ensembl"/>
        </authorList>
    </citation>
    <scope>IDENTIFICATION</scope>
</reference>
<dbReference type="GO" id="GO:0002042">
    <property type="term" value="P:cell migration involved in sprouting angiogenesis"/>
    <property type="evidence" value="ECO:0007669"/>
    <property type="project" value="UniProtKB-ARBA"/>
</dbReference>
<evidence type="ECO:0000256" key="6">
    <source>
        <dbReference type="ARBA" id="ARBA00072990"/>
    </source>
</evidence>
<dbReference type="Gene3D" id="3.40.1810.10">
    <property type="entry name" value="Transcription factor, MADS-box"/>
    <property type="match status" value="1"/>
</dbReference>
<keyword evidence="2" id="KW-0805">Transcription regulation</keyword>
<reference evidence="9" key="1">
    <citation type="submission" date="2021-06" db="EMBL/GenBank/DDBJ databases">
        <authorList>
            <consortium name="Wellcome Sanger Institute Data Sharing"/>
        </authorList>
    </citation>
    <scope>NUCLEOTIDE SEQUENCE [LARGE SCALE GENOMIC DNA]</scope>
</reference>
<dbReference type="AlphaFoldDB" id="A0A8C4THB1"/>
<evidence type="ECO:0000256" key="4">
    <source>
        <dbReference type="ARBA" id="ARBA00023163"/>
    </source>
</evidence>
<evidence type="ECO:0000256" key="5">
    <source>
        <dbReference type="ARBA" id="ARBA00023242"/>
    </source>
</evidence>